<reference evidence="2" key="1">
    <citation type="journal article" date="2021" name="PeerJ">
        <title>Extensive microbial diversity within the chicken gut microbiome revealed by metagenomics and culture.</title>
        <authorList>
            <person name="Gilroy R."/>
            <person name="Ravi A."/>
            <person name="Getino M."/>
            <person name="Pursley I."/>
            <person name="Horton D.L."/>
            <person name="Alikhan N.F."/>
            <person name="Baker D."/>
            <person name="Gharbi K."/>
            <person name="Hall N."/>
            <person name="Watson M."/>
            <person name="Adriaenssens E.M."/>
            <person name="Foster-Nyarko E."/>
            <person name="Jarju S."/>
            <person name="Secka A."/>
            <person name="Antonio M."/>
            <person name="Oren A."/>
            <person name="Chaudhuri R.R."/>
            <person name="La Ragione R."/>
            <person name="Hildebrand F."/>
            <person name="Pallen M.J."/>
        </authorList>
    </citation>
    <scope>NUCLEOTIDE SEQUENCE</scope>
    <source>
        <strain evidence="2">ChiGjej1B1-98</strain>
    </source>
</reference>
<keyword evidence="1" id="KW-0472">Membrane</keyword>
<dbReference type="EMBL" id="DXDC01000320">
    <property type="protein sequence ID" value="HIY66720.1"/>
    <property type="molecule type" value="Genomic_DNA"/>
</dbReference>
<feature type="transmembrane region" description="Helical" evidence="1">
    <location>
        <begin position="221"/>
        <end position="242"/>
    </location>
</feature>
<feature type="transmembrane region" description="Helical" evidence="1">
    <location>
        <begin position="74"/>
        <end position="99"/>
    </location>
</feature>
<name>A0A9D1YX65_9MICO</name>
<reference evidence="2" key="2">
    <citation type="submission" date="2021-04" db="EMBL/GenBank/DDBJ databases">
        <authorList>
            <person name="Gilroy R."/>
        </authorList>
    </citation>
    <scope>NUCLEOTIDE SEQUENCE</scope>
    <source>
        <strain evidence="2">ChiGjej1B1-98</strain>
    </source>
</reference>
<evidence type="ECO:0000313" key="2">
    <source>
        <dbReference type="EMBL" id="HIY66720.1"/>
    </source>
</evidence>
<evidence type="ECO:0000256" key="1">
    <source>
        <dbReference type="SAM" id="Phobius"/>
    </source>
</evidence>
<proteinExistence type="predicted"/>
<gene>
    <name evidence="2" type="ORF">H9830_10645</name>
</gene>
<comment type="caution">
    <text evidence="2">The sequence shown here is derived from an EMBL/GenBank/DDBJ whole genome shotgun (WGS) entry which is preliminary data.</text>
</comment>
<evidence type="ECO:0000313" key="3">
    <source>
        <dbReference type="Proteomes" id="UP000824005"/>
    </source>
</evidence>
<protein>
    <submittedName>
        <fullName evidence="2">GAP family protein</fullName>
    </submittedName>
</protein>
<feature type="transmembrane region" description="Helical" evidence="1">
    <location>
        <begin position="263"/>
        <end position="286"/>
    </location>
</feature>
<dbReference type="Proteomes" id="UP000824005">
    <property type="component" value="Unassembled WGS sequence"/>
</dbReference>
<feature type="transmembrane region" description="Helical" evidence="1">
    <location>
        <begin position="35"/>
        <end position="62"/>
    </location>
</feature>
<sequence length="290" mass="30080">MFATVAETVPALSASGAGGLDSLVDTLLPAGVGGIAAVFGVLTVLALLDSTSFGTLLIPVWLLMAPGRLRVGRILVYLLVVGGAYAAIGLGLLSLLTVFGDGLFEWFADAGSAPVFSVVQVAIAAGMILLSLRIDPMTKAGKERKRQREEAKAAQGRGTADRVQRFRERAIGEGSQGGWMPLLTLALTAVALEIATLLPYLAGIGLVAATDPGIPIAPAMIVFYCLVMLAPALVLLVGRLVARKALERPLQRIEAFMSRHANGTIGLVLFLLGIWLGVNGLGTLGFGPLG</sequence>
<organism evidence="2 3">
    <name type="scientific">Candidatus Agrococcus pullicola</name>
    <dbReference type="NCBI Taxonomy" id="2838429"/>
    <lineage>
        <taxon>Bacteria</taxon>
        <taxon>Bacillati</taxon>
        <taxon>Actinomycetota</taxon>
        <taxon>Actinomycetes</taxon>
        <taxon>Micrococcales</taxon>
        <taxon>Microbacteriaceae</taxon>
        <taxon>Agrococcus</taxon>
    </lineage>
</organism>
<dbReference type="Pfam" id="PF11139">
    <property type="entry name" value="SfLAP"/>
    <property type="match status" value="1"/>
</dbReference>
<feature type="transmembrane region" description="Helical" evidence="1">
    <location>
        <begin position="111"/>
        <end position="132"/>
    </location>
</feature>
<keyword evidence="1" id="KW-0812">Transmembrane</keyword>
<dbReference type="InterPro" id="IPR021315">
    <property type="entry name" value="Gap/Sap"/>
</dbReference>
<dbReference type="AlphaFoldDB" id="A0A9D1YX65"/>
<feature type="transmembrane region" description="Helical" evidence="1">
    <location>
        <begin position="179"/>
        <end position="201"/>
    </location>
</feature>
<accession>A0A9D1YX65</accession>
<keyword evidence="1" id="KW-1133">Transmembrane helix</keyword>